<feature type="transmembrane region" description="Helical" evidence="1">
    <location>
        <begin position="57"/>
        <end position="81"/>
    </location>
</feature>
<name>A0AAV3NUW4_LITER</name>
<keyword evidence="1" id="KW-0812">Transmembrane</keyword>
<dbReference type="AlphaFoldDB" id="A0AAV3NUW4"/>
<comment type="caution">
    <text evidence="2">The sequence shown here is derived from an EMBL/GenBank/DDBJ whole genome shotgun (WGS) entry which is preliminary data.</text>
</comment>
<protein>
    <submittedName>
        <fullName evidence="2">Uncharacterized protein</fullName>
    </submittedName>
</protein>
<dbReference type="EMBL" id="BAABME010000483">
    <property type="protein sequence ID" value="GAA0143154.1"/>
    <property type="molecule type" value="Genomic_DNA"/>
</dbReference>
<evidence type="ECO:0000256" key="1">
    <source>
        <dbReference type="SAM" id="Phobius"/>
    </source>
</evidence>
<organism evidence="2 3">
    <name type="scientific">Lithospermum erythrorhizon</name>
    <name type="common">Purple gromwell</name>
    <name type="synonym">Lithospermum officinale var. erythrorhizon</name>
    <dbReference type="NCBI Taxonomy" id="34254"/>
    <lineage>
        <taxon>Eukaryota</taxon>
        <taxon>Viridiplantae</taxon>
        <taxon>Streptophyta</taxon>
        <taxon>Embryophyta</taxon>
        <taxon>Tracheophyta</taxon>
        <taxon>Spermatophyta</taxon>
        <taxon>Magnoliopsida</taxon>
        <taxon>eudicotyledons</taxon>
        <taxon>Gunneridae</taxon>
        <taxon>Pentapetalae</taxon>
        <taxon>asterids</taxon>
        <taxon>lamiids</taxon>
        <taxon>Boraginales</taxon>
        <taxon>Boraginaceae</taxon>
        <taxon>Boraginoideae</taxon>
        <taxon>Lithospermeae</taxon>
        <taxon>Lithospermum</taxon>
    </lineage>
</organism>
<accession>A0AAV3NUW4</accession>
<proteinExistence type="predicted"/>
<keyword evidence="1" id="KW-0472">Membrane</keyword>
<sequence length="131" mass="14560">MRHQRGEDSQTKLLSELSSLVLNMIRSPVEFSDKVVAAPPVEVVSRRRKRGQQITPLGFAYFMLGISLALMLCGSLTFFIGFLLMPWVLAFAMVLYVVGVICSLSLFGRAMLCCCSYPSSPSKECSSWKLL</sequence>
<gene>
    <name evidence="2" type="ORF">LIER_03905</name>
</gene>
<evidence type="ECO:0000313" key="3">
    <source>
        <dbReference type="Proteomes" id="UP001454036"/>
    </source>
</evidence>
<dbReference type="Proteomes" id="UP001454036">
    <property type="component" value="Unassembled WGS sequence"/>
</dbReference>
<keyword evidence="3" id="KW-1185">Reference proteome</keyword>
<reference evidence="2 3" key="1">
    <citation type="submission" date="2024-01" db="EMBL/GenBank/DDBJ databases">
        <title>The complete chloroplast genome sequence of Lithospermum erythrorhizon: insights into the phylogenetic relationship among Boraginaceae species and the maternal lineages of purple gromwells.</title>
        <authorList>
            <person name="Okada T."/>
            <person name="Watanabe K."/>
        </authorList>
    </citation>
    <scope>NUCLEOTIDE SEQUENCE [LARGE SCALE GENOMIC DNA]</scope>
</reference>
<evidence type="ECO:0000313" key="2">
    <source>
        <dbReference type="EMBL" id="GAA0143154.1"/>
    </source>
</evidence>
<feature type="transmembrane region" description="Helical" evidence="1">
    <location>
        <begin position="87"/>
        <end position="107"/>
    </location>
</feature>
<keyword evidence="1" id="KW-1133">Transmembrane helix</keyword>
<dbReference type="PANTHER" id="PTHR34781:SF2">
    <property type="entry name" value="TRANSMEMBRANE PROTEIN"/>
    <property type="match status" value="1"/>
</dbReference>
<dbReference type="PANTHER" id="PTHR34781">
    <property type="entry name" value="TRANSMEMBRANE PROTEIN"/>
    <property type="match status" value="1"/>
</dbReference>